<organism evidence="2 3">
    <name type="scientific">Protea cynaroides</name>
    <dbReference type="NCBI Taxonomy" id="273540"/>
    <lineage>
        <taxon>Eukaryota</taxon>
        <taxon>Viridiplantae</taxon>
        <taxon>Streptophyta</taxon>
        <taxon>Embryophyta</taxon>
        <taxon>Tracheophyta</taxon>
        <taxon>Spermatophyta</taxon>
        <taxon>Magnoliopsida</taxon>
        <taxon>Proteales</taxon>
        <taxon>Proteaceae</taxon>
        <taxon>Protea</taxon>
    </lineage>
</organism>
<sequence length="524" mass="57428">MENSITKRLSLQNEIMNWLKEFSKELQSRANAVTMEVHELVDQTGIVEQDMKNTLNSFRSLLYHRSTSNRISEEDEFSGEMEEDAKRLGTAGIPAQSYENDILPRYKEAISLGLSSYRNHVQKTNRTSSIGSSFRTGLVHDRLPHIIGSEEYIHDNSCGLIDTEDLILERESLNFSNIREPKGVFSDGGSIRSDTLFGRDLFQGEQEPVRKEGNEPLVSAALDFKAMLEAALLSPYKFYDKGSSSLSSDVHGYISNTEQIRAELDSAASMESDTIEVYTSEKTTGITDAVMPNAGGNSISIQDSDIQSCNFSSALISGSLFDMDDESFPLSIQETHEVFPIKDDLLRGSSSDTGQGVEEMETGHNTPLVADDAAANNIASRSEPLSDNERSTTSLPPPDGDNVVEASEPHFRSDGLAFHVPNERKSVDASSETLNKGGIEDHCQFSDDLLKLCDDKPERRISSGQSIEGSLPLPSKLTFYGSDADEEDLSVTYEDALISQSHLASHDVASDEGSHSTSGHHSGS</sequence>
<feature type="region of interest" description="Disordered" evidence="1">
    <location>
        <begin position="343"/>
        <end position="407"/>
    </location>
</feature>
<evidence type="ECO:0000313" key="2">
    <source>
        <dbReference type="EMBL" id="KAJ4977496.1"/>
    </source>
</evidence>
<feature type="compositionally biased region" description="Basic and acidic residues" evidence="1">
    <location>
        <begin position="504"/>
        <end position="514"/>
    </location>
</feature>
<reference evidence="2" key="1">
    <citation type="journal article" date="2023" name="Plant J.">
        <title>The genome of the king protea, Protea cynaroides.</title>
        <authorList>
            <person name="Chang J."/>
            <person name="Duong T.A."/>
            <person name="Schoeman C."/>
            <person name="Ma X."/>
            <person name="Roodt D."/>
            <person name="Barker N."/>
            <person name="Li Z."/>
            <person name="Van de Peer Y."/>
            <person name="Mizrachi E."/>
        </authorList>
    </citation>
    <scope>NUCLEOTIDE SEQUENCE</scope>
    <source>
        <tissue evidence="2">Young leaves</tissue>
    </source>
</reference>
<dbReference type="EMBL" id="JAMYWD010000003">
    <property type="protein sequence ID" value="KAJ4977496.1"/>
    <property type="molecule type" value="Genomic_DNA"/>
</dbReference>
<feature type="compositionally biased region" description="Low complexity" evidence="1">
    <location>
        <begin position="515"/>
        <end position="524"/>
    </location>
</feature>
<gene>
    <name evidence="2" type="ORF">NE237_002602</name>
</gene>
<keyword evidence="3" id="KW-1185">Reference proteome</keyword>
<evidence type="ECO:0000256" key="1">
    <source>
        <dbReference type="SAM" id="MobiDB-lite"/>
    </source>
</evidence>
<proteinExistence type="predicted"/>
<dbReference type="AlphaFoldDB" id="A0A9Q0KWD8"/>
<name>A0A9Q0KWD8_9MAGN</name>
<dbReference type="Proteomes" id="UP001141806">
    <property type="component" value="Unassembled WGS sequence"/>
</dbReference>
<dbReference type="OrthoDB" id="751084at2759"/>
<evidence type="ECO:0000313" key="3">
    <source>
        <dbReference type="Proteomes" id="UP001141806"/>
    </source>
</evidence>
<feature type="region of interest" description="Disordered" evidence="1">
    <location>
        <begin position="503"/>
        <end position="524"/>
    </location>
</feature>
<comment type="caution">
    <text evidence="2">The sequence shown here is derived from an EMBL/GenBank/DDBJ whole genome shotgun (WGS) entry which is preliminary data.</text>
</comment>
<accession>A0A9Q0KWD8</accession>
<protein>
    <submittedName>
        <fullName evidence="2">Uncharacterized protein</fullName>
    </submittedName>
</protein>